<reference evidence="4" key="1">
    <citation type="submission" date="2020-06" db="EMBL/GenBank/DDBJ databases">
        <title>Unique genomic features of the anaerobic methanotrophic archaea.</title>
        <authorList>
            <person name="Chadwick G.L."/>
            <person name="Skennerton C.T."/>
            <person name="Laso-Perez R."/>
            <person name="Leu A.O."/>
            <person name="Speth D.R."/>
            <person name="Yu H."/>
            <person name="Morgan-Lang C."/>
            <person name="Hatzenpichler R."/>
            <person name="Goudeau D."/>
            <person name="Malmstrom R."/>
            <person name="Brazelton W.J."/>
            <person name="Woyke T."/>
            <person name="Hallam S.J."/>
            <person name="Tyson G.W."/>
            <person name="Wegener G."/>
            <person name="Boetius A."/>
            <person name="Orphan V."/>
        </authorList>
    </citation>
    <scope>NUCLEOTIDE SEQUENCE</scope>
</reference>
<accession>A0A7G9Z3I1</accession>
<dbReference type="PANTHER" id="PTHR43384:SF3">
    <property type="entry name" value="AAA+ ATPASE DOMAIN-CONTAINING PROTEIN"/>
    <property type="match status" value="1"/>
</dbReference>
<evidence type="ECO:0000256" key="1">
    <source>
        <dbReference type="ARBA" id="ARBA00022741"/>
    </source>
</evidence>
<evidence type="ECO:0000256" key="2">
    <source>
        <dbReference type="ARBA" id="ARBA00022840"/>
    </source>
</evidence>
<sequence>MKILTCGKGGCGKSSVTALLAIELEKRGYKVIVVDNDESNFGLHIQLGMELPKDFALHFGGKRMVAEKLLKSMKGEGERFSVFNDGIRASDIPEDYMSKKGGLNLIAIGKIRDFGEGCACPFNALSADFLRMLELSKGEFALVDTDAGVEHFGRGVEAGCDLILMVIDPSQESIRLAEKVNKISEGAGKPLYYVLNKTDDETARFLLDSVDQSKVVSVIPEDKRVFRNCLVGEALDFELKGIMELADFLETKTNRER</sequence>
<dbReference type="GO" id="GO:0005524">
    <property type="term" value="F:ATP binding"/>
    <property type="evidence" value="ECO:0007669"/>
    <property type="project" value="UniProtKB-KW"/>
</dbReference>
<dbReference type="InterPro" id="IPR014433">
    <property type="entry name" value="CooC"/>
</dbReference>
<dbReference type="FunFam" id="3.40.50.300:FF:001573">
    <property type="entry name" value="Carbon monoxide dehydrogenase accessory protein CooC"/>
    <property type="match status" value="1"/>
</dbReference>
<evidence type="ECO:0000313" key="4">
    <source>
        <dbReference type="EMBL" id="QNO54815.1"/>
    </source>
</evidence>
<dbReference type="PIRSF" id="PIRSF005647">
    <property type="entry name" value="CooC"/>
    <property type="match status" value="1"/>
</dbReference>
<dbReference type="SUPFAM" id="SSF52540">
    <property type="entry name" value="P-loop containing nucleoside triphosphate hydrolases"/>
    <property type="match status" value="1"/>
</dbReference>
<evidence type="ECO:0000259" key="3">
    <source>
        <dbReference type="Pfam" id="PF01656"/>
    </source>
</evidence>
<keyword evidence="2" id="KW-0067">ATP-binding</keyword>
<dbReference type="InterPro" id="IPR050625">
    <property type="entry name" value="ParA/MinD_ATPase"/>
</dbReference>
<dbReference type="InterPro" id="IPR027417">
    <property type="entry name" value="P-loop_NTPase"/>
</dbReference>
<dbReference type="Pfam" id="PF01656">
    <property type="entry name" value="CbiA"/>
    <property type="match status" value="1"/>
</dbReference>
<dbReference type="InterPro" id="IPR002586">
    <property type="entry name" value="CobQ/CobB/MinD/ParA_Nub-bd_dom"/>
</dbReference>
<dbReference type="PANTHER" id="PTHR43384">
    <property type="entry name" value="SEPTUM SITE-DETERMINING PROTEIN MIND HOMOLOG, CHLOROPLASTIC-RELATED"/>
    <property type="match status" value="1"/>
</dbReference>
<dbReference type="GO" id="GO:0016887">
    <property type="term" value="F:ATP hydrolysis activity"/>
    <property type="evidence" value="ECO:0007669"/>
    <property type="project" value="TreeGrafter"/>
</dbReference>
<dbReference type="GO" id="GO:0005829">
    <property type="term" value="C:cytosol"/>
    <property type="evidence" value="ECO:0007669"/>
    <property type="project" value="TreeGrafter"/>
</dbReference>
<feature type="domain" description="CobQ/CobB/MinD/ParA nucleotide binding" evidence="3">
    <location>
        <begin position="4"/>
        <end position="227"/>
    </location>
</feature>
<dbReference type="GO" id="GO:0009898">
    <property type="term" value="C:cytoplasmic side of plasma membrane"/>
    <property type="evidence" value="ECO:0007669"/>
    <property type="project" value="TreeGrafter"/>
</dbReference>
<organism evidence="4">
    <name type="scientific">Candidatus Methanophaga sp. ANME-1 ERB7</name>
    <dbReference type="NCBI Taxonomy" id="2759913"/>
    <lineage>
        <taxon>Archaea</taxon>
        <taxon>Methanobacteriati</taxon>
        <taxon>Methanobacteriota</taxon>
        <taxon>Stenosarchaea group</taxon>
        <taxon>Methanomicrobia</taxon>
        <taxon>Candidatus Methanophagales</taxon>
        <taxon>Candidatus Methanophagaceae</taxon>
        <taxon>Candidatus Methanophaga</taxon>
    </lineage>
</organism>
<gene>
    <name evidence="4" type="ORF">ENONAMDD_00006</name>
</gene>
<protein>
    <submittedName>
        <fullName evidence="4">Iron-sulfur cluster carrier protein</fullName>
    </submittedName>
</protein>
<name>A0A7G9Z3I1_9EURY</name>
<proteinExistence type="predicted"/>
<dbReference type="EMBL" id="MT631594">
    <property type="protein sequence ID" value="QNO54815.1"/>
    <property type="molecule type" value="Genomic_DNA"/>
</dbReference>
<dbReference type="Gene3D" id="3.40.50.300">
    <property type="entry name" value="P-loop containing nucleotide triphosphate hydrolases"/>
    <property type="match status" value="1"/>
</dbReference>
<dbReference type="AlphaFoldDB" id="A0A7G9Z3I1"/>
<keyword evidence="1" id="KW-0547">Nucleotide-binding</keyword>
<dbReference type="GO" id="GO:0051782">
    <property type="term" value="P:negative regulation of cell division"/>
    <property type="evidence" value="ECO:0007669"/>
    <property type="project" value="TreeGrafter"/>
</dbReference>